<dbReference type="EMBL" id="UINC01091753">
    <property type="protein sequence ID" value="SVC44759.1"/>
    <property type="molecule type" value="Genomic_DNA"/>
</dbReference>
<sequence>MSTTNSEIITEQVNGIVTIRLNRPSVLNAINRRMLDQLDTEVARLHQDPSVRIVVLTGSGDRSFCVGADLNHIATFTPECIRKWVIDGNRMLSRLANLHVPVIAEINGYAIGGGLEVALACDLRIADDTSSFSLPEITHGWFPGWGGTNRLLNITGETRAKEMIFLGERIDSTTALNFGLINRIFPAKSLATETTKIAESLAEKSPVAIQAAKAALSRTPLPENSFEINYEALALSTCFTTPEVQQTLQALQNRNSNDS</sequence>
<dbReference type="AlphaFoldDB" id="A0A382M7A7"/>
<evidence type="ECO:0000256" key="2">
    <source>
        <dbReference type="ARBA" id="ARBA00023239"/>
    </source>
</evidence>
<dbReference type="GO" id="GO:0016829">
    <property type="term" value="F:lyase activity"/>
    <property type="evidence" value="ECO:0007669"/>
    <property type="project" value="UniProtKB-KW"/>
</dbReference>
<reference evidence="3" key="1">
    <citation type="submission" date="2018-05" db="EMBL/GenBank/DDBJ databases">
        <authorList>
            <person name="Lanie J.A."/>
            <person name="Ng W.-L."/>
            <person name="Kazmierczak K.M."/>
            <person name="Andrzejewski T.M."/>
            <person name="Davidsen T.M."/>
            <person name="Wayne K.J."/>
            <person name="Tettelin H."/>
            <person name="Glass J.I."/>
            <person name="Rusch D."/>
            <person name="Podicherti R."/>
            <person name="Tsui H.-C.T."/>
            <person name="Winkler M.E."/>
        </authorList>
    </citation>
    <scope>NUCLEOTIDE SEQUENCE</scope>
</reference>
<dbReference type="GO" id="GO:0006635">
    <property type="term" value="P:fatty acid beta-oxidation"/>
    <property type="evidence" value="ECO:0007669"/>
    <property type="project" value="TreeGrafter"/>
</dbReference>
<organism evidence="3">
    <name type="scientific">marine metagenome</name>
    <dbReference type="NCBI Taxonomy" id="408172"/>
    <lineage>
        <taxon>unclassified sequences</taxon>
        <taxon>metagenomes</taxon>
        <taxon>ecological metagenomes</taxon>
    </lineage>
</organism>
<dbReference type="FunFam" id="3.90.226.10:FF:000009">
    <property type="entry name" value="Carnitinyl-CoA dehydratase"/>
    <property type="match status" value="1"/>
</dbReference>
<evidence type="ECO:0008006" key="4">
    <source>
        <dbReference type="Google" id="ProtNLM"/>
    </source>
</evidence>
<dbReference type="CDD" id="cd06558">
    <property type="entry name" value="crotonase-like"/>
    <property type="match status" value="1"/>
</dbReference>
<dbReference type="PROSITE" id="PS00166">
    <property type="entry name" value="ENOYL_COA_HYDRATASE"/>
    <property type="match status" value="1"/>
</dbReference>
<dbReference type="Gene3D" id="3.90.226.10">
    <property type="entry name" value="2-enoyl-CoA Hydratase, Chain A, domain 1"/>
    <property type="match status" value="1"/>
</dbReference>
<gene>
    <name evidence="3" type="ORF">METZ01_LOCUS297613</name>
</gene>
<name>A0A382M7A7_9ZZZZ</name>
<proteinExistence type="inferred from homology"/>
<dbReference type="SUPFAM" id="SSF52096">
    <property type="entry name" value="ClpP/crotonase"/>
    <property type="match status" value="1"/>
</dbReference>
<dbReference type="Pfam" id="PF00378">
    <property type="entry name" value="ECH_1"/>
    <property type="match status" value="1"/>
</dbReference>
<protein>
    <recommendedName>
        <fullName evidence="4">Enoyl-CoA hydratase/isomerase family protein</fullName>
    </recommendedName>
</protein>
<evidence type="ECO:0000313" key="3">
    <source>
        <dbReference type="EMBL" id="SVC44759.1"/>
    </source>
</evidence>
<comment type="similarity">
    <text evidence="1">Belongs to the enoyl-CoA hydratase/isomerase family.</text>
</comment>
<dbReference type="InterPro" id="IPR018376">
    <property type="entry name" value="Enoyl-CoA_hyd/isom_CS"/>
</dbReference>
<dbReference type="PANTHER" id="PTHR11941">
    <property type="entry name" value="ENOYL-COA HYDRATASE-RELATED"/>
    <property type="match status" value="1"/>
</dbReference>
<dbReference type="PANTHER" id="PTHR11941:SF54">
    <property type="entry name" value="ENOYL-COA HYDRATASE, MITOCHONDRIAL"/>
    <property type="match status" value="1"/>
</dbReference>
<dbReference type="InterPro" id="IPR001753">
    <property type="entry name" value="Enoyl-CoA_hydra/iso"/>
</dbReference>
<dbReference type="InterPro" id="IPR029045">
    <property type="entry name" value="ClpP/crotonase-like_dom_sf"/>
</dbReference>
<evidence type="ECO:0000256" key="1">
    <source>
        <dbReference type="ARBA" id="ARBA00005254"/>
    </source>
</evidence>
<accession>A0A382M7A7</accession>
<keyword evidence="2" id="KW-0456">Lyase</keyword>